<dbReference type="EMBL" id="JANUGV010000007">
    <property type="protein sequence ID" value="MCS0610403.1"/>
    <property type="molecule type" value="Genomic_DNA"/>
</dbReference>
<gene>
    <name evidence="1" type="ORF">NX773_19735</name>
</gene>
<dbReference type="Gene3D" id="3.40.50.1820">
    <property type="entry name" value="alpha/beta hydrolase"/>
    <property type="match status" value="1"/>
</dbReference>
<dbReference type="Proteomes" id="UP001205861">
    <property type="component" value="Unassembled WGS sequence"/>
</dbReference>
<proteinExistence type="predicted"/>
<organism evidence="1 2">
    <name type="scientific">Massilia solisilvae</name>
    <dbReference type="NCBI Taxonomy" id="1811225"/>
    <lineage>
        <taxon>Bacteria</taxon>
        <taxon>Pseudomonadati</taxon>
        <taxon>Pseudomonadota</taxon>
        <taxon>Betaproteobacteria</taxon>
        <taxon>Burkholderiales</taxon>
        <taxon>Oxalobacteraceae</taxon>
        <taxon>Telluria group</taxon>
        <taxon>Massilia</taxon>
    </lineage>
</organism>
<keyword evidence="2" id="KW-1185">Reference proteome</keyword>
<comment type="caution">
    <text evidence="1">The sequence shown here is derived from an EMBL/GenBank/DDBJ whole genome shotgun (WGS) entry which is preliminary data.</text>
</comment>
<keyword evidence="1" id="KW-0378">Hydrolase</keyword>
<accession>A0ABT2BPG0</accession>
<reference evidence="1 2" key="1">
    <citation type="submission" date="2022-08" db="EMBL/GenBank/DDBJ databases">
        <title>Reclassification of Massilia species as members of the genera Telluria, Duganella, Pseudoduganella, Mokoshia gen. nov. and Zemynaea gen. nov. using orthogonal and non-orthogonal genome-based approaches.</title>
        <authorList>
            <person name="Bowman J.P."/>
        </authorList>
    </citation>
    <scope>NUCLEOTIDE SEQUENCE [LARGE SCALE GENOMIC DNA]</scope>
    <source>
        <strain evidence="1 2">JCM 31607</strain>
    </source>
</reference>
<evidence type="ECO:0000313" key="1">
    <source>
        <dbReference type="EMBL" id="MCS0610403.1"/>
    </source>
</evidence>
<protein>
    <submittedName>
        <fullName evidence="1">Alpha/beta hydrolase-fold protein</fullName>
    </submittedName>
</protein>
<dbReference type="PANTHER" id="PTHR48098">
    <property type="entry name" value="ENTEROCHELIN ESTERASE-RELATED"/>
    <property type="match status" value="1"/>
</dbReference>
<dbReference type="InterPro" id="IPR000801">
    <property type="entry name" value="Esterase-like"/>
</dbReference>
<dbReference type="InterPro" id="IPR050583">
    <property type="entry name" value="Mycobacterial_A85_antigen"/>
</dbReference>
<dbReference type="GO" id="GO:0016787">
    <property type="term" value="F:hydrolase activity"/>
    <property type="evidence" value="ECO:0007669"/>
    <property type="project" value="UniProtKB-KW"/>
</dbReference>
<dbReference type="SUPFAM" id="SSF53474">
    <property type="entry name" value="alpha/beta-Hydrolases"/>
    <property type="match status" value="1"/>
</dbReference>
<dbReference type="InterPro" id="IPR029058">
    <property type="entry name" value="AB_hydrolase_fold"/>
</dbReference>
<name>A0ABT2BPG0_9BURK</name>
<evidence type="ECO:0000313" key="2">
    <source>
        <dbReference type="Proteomes" id="UP001205861"/>
    </source>
</evidence>
<dbReference type="RefSeq" id="WP_258857996.1">
    <property type="nucleotide sequence ID" value="NZ_JANUGV010000007.1"/>
</dbReference>
<sequence>MRRTSQFAQGTVHRFLFDSHVLRENPLGDPHLRELYVYTPPGYESGPAPLLADLPGFNSCGPDHVARKNIGENVPERLDRLIGQGAMAPAVVVFADCMTALGGNQYINSEATGRYADYLVQEVVPFVEQRFGCGGAGRRGLFGKSSGGFGALWHLMLYPGFWSAAGCTSGDMDFEIVYKPGIYAALNVLERFDHSVERFFAHFESADKVTPQERGCRMHLALAATYDPDPSAYRFASLPCDPHTARFDQARWANWLRHDPVLAVQHHAVALRQARGLWIDCGWRDQYFLHFGARRLSQELARLGIHHVHEEFDDEHLDVDYRMDRFLPYLARALA</sequence>
<dbReference type="Pfam" id="PF00756">
    <property type="entry name" value="Esterase"/>
    <property type="match status" value="1"/>
</dbReference>